<feature type="transmembrane region" description="Helical" evidence="1">
    <location>
        <begin position="61"/>
        <end position="79"/>
    </location>
</feature>
<feature type="transmembrane region" description="Helical" evidence="1">
    <location>
        <begin position="35"/>
        <end position="55"/>
    </location>
</feature>
<keyword evidence="1" id="KW-0812">Transmembrane</keyword>
<evidence type="ECO:0000313" key="3">
    <source>
        <dbReference type="Proteomes" id="UP001500618"/>
    </source>
</evidence>
<dbReference type="Proteomes" id="UP001500618">
    <property type="component" value="Unassembled WGS sequence"/>
</dbReference>
<accession>A0ABN2GC57</accession>
<comment type="caution">
    <text evidence="2">The sequence shown here is derived from an EMBL/GenBank/DDBJ whole genome shotgun (WGS) entry which is preliminary data.</text>
</comment>
<protein>
    <recommendedName>
        <fullName evidence="4">PrgI family protein</fullName>
    </recommendedName>
</protein>
<keyword evidence="1" id="KW-1133">Transmembrane helix</keyword>
<sequence length="136" mass="15172">MIVRTFTHAWNMRVRIYAFDDIRLPVKNGISIPQVLAGLAAAVVWVPLCLLLGVPNWVGNLGFATMIIAVPPVIVLLYADRPIAHEKTSEEWLSSWLVRQSEPRRLAALTGAPPSRRVLLTASRWVPDNQLDGDPR</sequence>
<gene>
    <name evidence="2" type="ORF">GCM10009765_17870</name>
</gene>
<name>A0ABN2GC57_9ACTN</name>
<keyword evidence="3" id="KW-1185">Reference proteome</keyword>
<organism evidence="2 3">
    <name type="scientific">Fodinicola feengrottensis</name>
    <dbReference type="NCBI Taxonomy" id="435914"/>
    <lineage>
        <taxon>Bacteria</taxon>
        <taxon>Bacillati</taxon>
        <taxon>Actinomycetota</taxon>
        <taxon>Actinomycetes</taxon>
        <taxon>Mycobacteriales</taxon>
        <taxon>Fodinicola</taxon>
    </lineage>
</organism>
<evidence type="ECO:0000313" key="2">
    <source>
        <dbReference type="EMBL" id="GAA1668834.1"/>
    </source>
</evidence>
<dbReference type="EMBL" id="BAAANY010000007">
    <property type="protein sequence ID" value="GAA1668834.1"/>
    <property type="molecule type" value="Genomic_DNA"/>
</dbReference>
<keyword evidence="1" id="KW-0472">Membrane</keyword>
<dbReference type="RefSeq" id="WP_344308810.1">
    <property type="nucleotide sequence ID" value="NZ_BAAANY010000007.1"/>
</dbReference>
<reference evidence="2 3" key="1">
    <citation type="journal article" date="2019" name="Int. J. Syst. Evol. Microbiol.">
        <title>The Global Catalogue of Microorganisms (GCM) 10K type strain sequencing project: providing services to taxonomists for standard genome sequencing and annotation.</title>
        <authorList>
            <consortium name="The Broad Institute Genomics Platform"/>
            <consortium name="The Broad Institute Genome Sequencing Center for Infectious Disease"/>
            <person name="Wu L."/>
            <person name="Ma J."/>
        </authorList>
    </citation>
    <scope>NUCLEOTIDE SEQUENCE [LARGE SCALE GENOMIC DNA]</scope>
    <source>
        <strain evidence="2 3">JCM 14718</strain>
    </source>
</reference>
<proteinExistence type="predicted"/>
<evidence type="ECO:0000256" key="1">
    <source>
        <dbReference type="SAM" id="Phobius"/>
    </source>
</evidence>
<evidence type="ECO:0008006" key="4">
    <source>
        <dbReference type="Google" id="ProtNLM"/>
    </source>
</evidence>